<comment type="caution">
    <text evidence="5">The sequence shown here is derived from an EMBL/GenBank/DDBJ whole genome shotgun (WGS) entry which is preliminary data.</text>
</comment>
<dbReference type="AlphaFoldDB" id="A0A1U7M774"/>
<keyword evidence="3" id="KW-0804">Transcription</keyword>
<protein>
    <submittedName>
        <fullName evidence="5">Multiple antibiotic resistance protein MarR</fullName>
    </submittedName>
</protein>
<sequence>MNIGFILNYCSKLLRNRLNRELEKEDITLSQFATIKDIEMNSFKYGQEVGVTAVEISERLDMDKPTISGIINRLVDKDYVKKLSNPNDKRSFILKLTDKSKAKLPILEKINDSVVNDAIEGLTKDEIDMFKKITKKIIENMR</sequence>
<feature type="domain" description="HTH marR-type" evidence="4">
    <location>
        <begin position="1"/>
        <end position="139"/>
    </location>
</feature>
<dbReference type="InterPro" id="IPR000835">
    <property type="entry name" value="HTH_MarR-typ"/>
</dbReference>
<dbReference type="PANTHER" id="PTHR42756">
    <property type="entry name" value="TRANSCRIPTIONAL REGULATOR, MARR"/>
    <property type="match status" value="1"/>
</dbReference>
<evidence type="ECO:0000256" key="1">
    <source>
        <dbReference type="ARBA" id="ARBA00023015"/>
    </source>
</evidence>
<organism evidence="5 6">
    <name type="scientific">Tissierella creatinophila DSM 6911</name>
    <dbReference type="NCBI Taxonomy" id="1123403"/>
    <lineage>
        <taxon>Bacteria</taxon>
        <taxon>Bacillati</taxon>
        <taxon>Bacillota</taxon>
        <taxon>Tissierellia</taxon>
        <taxon>Tissierellales</taxon>
        <taxon>Tissierellaceae</taxon>
        <taxon>Tissierella</taxon>
    </lineage>
</organism>
<keyword evidence="6" id="KW-1185">Reference proteome</keyword>
<keyword evidence="1" id="KW-0805">Transcription regulation</keyword>
<dbReference type="InterPro" id="IPR036388">
    <property type="entry name" value="WH-like_DNA-bd_sf"/>
</dbReference>
<dbReference type="GO" id="GO:0003700">
    <property type="term" value="F:DNA-binding transcription factor activity"/>
    <property type="evidence" value="ECO:0007669"/>
    <property type="project" value="InterPro"/>
</dbReference>
<dbReference type="Gene3D" id="1.10.10.10">
    <property type="entry name" value="Winged helix-like DNA-binding domain superfamily/Winged helix DNA-binding domain"/>
    <property type="match status" value="1"/>
</dbReference>
<dbReference type="SMART" id="SM00347">
    <property type="entry name" value="HTH_MARR"/>
    <property type="match status" value="1"/>
</dbReference>
<dbReference type="InterPro" id="IPR023187">
    <property type="entry name" value="Tscrpt_reg_MarR-type_CS"/>
</dbReference>
<dbReference type="EMBL" id="LTDM01000011">
    <property type="protein sequence ID" value="OLS03147.1"/>
    <property type="molecule type" value="Genomic_DNA"/>
</dbReference>
<evidence type="ECO:0000313" key="6">
    <source>
        <dbReference type="Proteomes" id="UP000186112"/>
    </source>
</evidence>
<dbReference type="InterPro" id="IPR036390">
    <property type="entry name" value="WH_DNA-bd_sf"/>
</dbReference>
<evidence type="ECO:0000256" key="2">
    <source>
        <dbReference type="ARBA" id="ARBA00023125"/>
    </source>
</evidence>
<dbReference type="PRINTS" id="PR00598">
    <property type="entry name" value="HTHMARR"/>
</dbReference>
<dbReference type="OrthoDB" id="5327581at2"/>
<dbReference type="PROSITE" id="PS01117">
    <property type="entry name" value="HTH_MARR_1"/>
    <property type="match status" value="1"/>
</dbReference>
<evidence type="ECO:0000313" key="5">
    <source>
        <dbReference type="EMBL" id="OLS03147.1"/>
    </source>
</evidence>
<dbReference type="Proteomes" id="UP000186112">
    <property type="component" value="Unassembled WGS sequence"/>
</dbReference>
<keyword evidence="2" id="KW-0238">DNA-binding</keyword>
<proteinExistence type="predicted"/>
<evidence type="ECO:0000259" key="4">
    <source>
        <dbReference type="PROSITE" id="PS50995"/>
    </source>
</evidence>
<evidence type="ECO:0000256" key="3">
    <source>
        <dbReference type="ARBA" id="ARBA00023163"/>
    </source>
</evidence>
<name>A0A1U7M774_TISCR</name>
<gene>
    <name evidence="5" type="primary">marR</name>
    <name evidence="5" type="ORF">TICRE_08480</name>
</gene>
<dbReference type="PROSITE" id="PS50995">
    <property type="entry name" value="HTH_MARR_2"/>
    <property type="match status" value="1"/>
</dbReference>
<dbReference type="Pfam" id="PF12802">
    <property type="entry name" value="MarR_2"/>
    <property type="match status" value="1"/>
</dbReference>
<dbReference type="SUPFAM" id="SSF46785">
    <property type="entry name" value="Winged helix' DNA-binding domain"/>
    <property type="match status" value="1"/>
</dbReference>
<accession>A0A1U7M774</accession>
<dbReference type="GO" id="GO:0003677">
    <property type="term" value="F:DNA binding"/>
    <property type="evidence" value="ECO:0007669"/>
    <property type="project" value="UniProtKB-KW"/>
</dbReference>
<reference evidence="5 6" key="1">
    <citation type="submission" date="2016-02" db="EMBL/GenBank/DDBJ databases">
        <title>Genome sequence of Tissierella creatinophila DSM 6911.</title>
        <authorList>
            <person name="Poehlein A."/>
            <person name="Daniel R."/>
        </authorList>
    </citation>
    <scope>NUCLEOTIDE SEQUENCE [LARGE SCALE GENOMIC DNA]</scope>
    <source>
        <strain evidence="5 6">DSM 6911</strain>
    </source>
</reference>
<dbReference type="PANTHER" id="PTHR42756:SF1">
    <property type="entry name" value="TRANSCRIPTIONAL REPRESSOR OF EMRAB OPERON"/>
    <property type="match status" value="1"/>
</dbReference>